<comment type="catalytic activity">
    <reaction evidence="14">
        <text>5-phospho-beta-D-ribosylamine + glycine + ATP = N(1)-(5-phospho-beta-D-ribosyl)glycinamide + ADP + phosphate + H(+)</text>
        <dbReference type="Rhea" id="RHEA:17453"/>
        <dbReference type="ChEBI" id="CHEBI:15378"/>
        <dbReference type="ChEBI" id="CHEBI:30616"/>
        <dbReference type="ChEBI" id="CHEBI:43474"/>
        <dbReference type="ChEBI" id="CHEBI:57305"/>
        <dbReference type="ChEBI" id="CHEBI:58681"/>
        <dbReference type="ChEBI" id="CHEBI:143788"/>
        <dbReference type="ChEBI" id="CHEBI:456216"/>
        <dbReference type="EC" id="6.3.4.13"/>
    </reaction>
</comment>
<dbReference type="SUPFAM" id="SSF56059">
    <property type="entry name" value="Glutathione synthetase ATP-binding domain-like"/>
    <property type="match status" value="1"/>
</dbReference>
<dbReference type="Gene3D" id="3.30.1490.20">
    <property type="entry name" value="ATP-grasp fold, A domain"/>
    <property type="match status" value="1"/>
</dbReference>
<protein>
    <recommendedName>
        <fullName evidence="4 14">Phosphoribosylamine--glycine ligase</fullName>
        <ecNumber evidence="4 14">6.3.4.13</ecNumber>
    </recommendedName>
    <alternativeName>
        <fullName evidence="14">GARS</fullName>
    </alternativeName>
    <alternativeName>
        <fullName evidence="12 14">Glycinamide ribonucleotide synthetase</fullName>
    </alternativeName>
    <alternativeName>
        <fullName evidence="13 14">Phosphoribosylglycinamide synthetase</fullName>
    </alternativeName>
</protein>
<comment type="cofactor">
    <cofactor evidence="2">
        <name>Mg(2+)</name>
        <dbReference type="ChEBI" id="CHEBI:18420"/>
    </cofactor>
</comment>
<dbReference type="Gene3D" id="3.30.470.20">
    <property type="entry name" value="ATP-grasp fold, B domain"/>
    <property type="match status" value="1"/>
</dbReference>
<dbReference type="FunFam" id="3.90.600.10:FF:000001">
    <property type="entry name" value="Trifunctional purine biosynthetic protein adenosine-3"/>
    <property type="match status" value="1"/>
</dbReference>
<dbReference type="NCBIfam" id="TIGR00877">
    <property type="entry name" value="purD"/>
    <property type="match status" value="1"/>
</dbReference>
<evidence type="ECO:0000256" key="6">
    <source>
        <dbReference type="ARBA" id="ARBA00022723"/>
    </source>
</evidence>
<dbReference type="SMART" id="SM01210">
    <property type="entry name" value="GARS_C"/>
    <property type="match status" value="1"/>
</dbReference>
<evidence type="ECO:0000256" key="2">
    <source>
        <dbReference type="ARBA" id="ARBA00001946"/>
    </source>
</evidence>
<reference evidence="18" key="1">
    <citation type="submission" date="2017-09" db="EMBL/GenBank/DDBJ databases">
        <title>Depth-based differentiation of microbial function through sediment-hosted aquifers and enrichment of novel symbionts in the deep terrestrial subsurface.</title>
        <authorList>
            <person name="Probst A.J."/>
            <person name="Ladd B."/>
            <person name="Jarett J.K."/>
            <person name="Geller-Mcgrath D.E."/>
            <person name="Sieber C.M.K."/>
            <person name="Emerson J.B."/>
            <person name="Anantharaman K."/>
            <person name="Thomas B.C."/>
            <person name="Malmstrom R."/>
            <person name="Stieglmeier M."/>
            <person name="Klingl A."/>
            <person name="Woyke T."/>
            <person name="Ryan C.M."/>
            <person name="Banfield J.F."/>
        </authorList>
    </citation>
    <scope>NUCLEOTIDE SEQUENCE [LARGE SCALE GENOMIC DNA]</scope>
</reference>
<evidence type="ECO:0000256" key="12">
    <source>
        <dbReference type="ARBA" id="ARBA00042242"/>
    </source>
</evidence>
<dbReference type="FunFam" id="3.40.50.20:FF:000006">
    <property type="entry name" value="Phosphoribosylamine--glycine ligase, chloroplastic"/>
    <property type="match status" value="1"/>
</dbReference>
<evidence type="ECO:0000256" key="3">
    <source>
        <dbReference type="ARBA" id="ARBA00005174"/>
    </source>
</evidence>
<dbReference type="FunFam" id="3.30.470.20:FF:000018">
    <property type="entry name" value="Trifunctional purine biosynthetic protein adenosine-3"/>
    <property type="match status" value="1"/>
</dbReference>
<accession>A0A2M7TX27</accession>
<comment type="caution">
    <text evidence="17">The sequence shown here is derived from an EMBL/GenBank/DDBJ whole genome shotgun (WGS) entry which is preliminary data.</text>
</comment>
<keyword evidence="6" id="KW-0479">Metal-binding</keyword>
<dbReference type="InterPro" id="IPR020559">
    <property type="entry name" value="PRibGlycinamide_synth_CS"/>
</dbReference>
<dbReference type="InterPro" id="IPR020562">
    <property type="entry name" value="PRibGlycinamide_synth_N"/>
</dbReference>
<dbReference type="GO" id="GO:0005524">
    <property type="term" value="F:ATP binding"/>
    <property type="evidence" value="ECO:0007669"/>
    <property type="project" value="UniProtKB-UniRule"/>
</dbReference>
<dbReference type="Pfam" id="PF01071">
    <property type="entry name" value="GARS_A"/>
    <property type="match status" value="1"/>
</dbReference>
<keyword evidence="9 15" id="KW-0067">ATP-binding</keyword>
<dbReference type="InterPro" id="IPR011054">
    <property type="entry name" value="Rudment_hybrid_motif"/>
</dbReference>
<evidence type="ECO:0000256" key="8">
    <source>
        <dbReference type="ARBA" id="ARBA00022755"/>
    </source>
</evidence>
<dbReference type="EC" id="6.3.4.13" evidence="4 14"/>
<keyword evidence="7 15" id="KW-0547">Nucleotide-binding</keyword>
<dbReference type="InterPro" id="IPR011761">
    <property type="entry name" value="ATP-grasp"/>
</dbReference>
<dbReference type="GO" id="GO:0009113">
    <property type="term" value="P:purine nucleobase biosynthetic process"/>
    <property type="evidence" value="ECO:0007669"/>
    <property type="project" value="InterPro"/>
</dbReference>
<evidence type="ECO:0000256" key="13">
    <source>
        <dbReference type="ARBA" id="ARBA00042864"/>
    </source>
</evidence>
<dbReference type="AlphaFoldDB" id="A0A2M7TX27"/>
<evidence type="ECO:0000259" key="16">
    <source>
        <dbReference type="PROSITE" id="PS50975"/>
    </source>
</evidence>
<dbReference type="InterPro" id="IPR013815">
    <property type="entry name" value="ATP_grasp_subdomain_1"/>
</dbReference>
<dbReference type="PANTHER" id="PTHR43472">
    <property type="entry name" value="PHOSPHORIBOSYLAMINE--GLYCINE LIGASE"/>
    <property type="match status" value="1"/>
</dbReference>
<dbReference type="HAMAP" id="MF_00138">
    <property type="entry name" value="GARS"/>
    <property type="match status" value="1"/>
</dbReference>
<evidence type="ECO:0000256" key="4">
    <source>
        <dbReference type="ARBA" id="ARBA00013255"/>
    </source>
</evidence>
<dbReference type="Gene3D" id="3.40.50.20">
    <property type="match status" value="1"/>
</dbReference>
<comment type="similarity">
    <text evidence="11 14">Belongs to the GARS family.</text>
</comment>
<dbReference type="InterPro" id="IPR020560">
    <property type="entry name" value="PRibGlycinamide_synth_C-dom"/>
</dbReference>
<dbReference type="PROSITE" id="PS00184">
    <property type="entry name" value="GARS"/>
    <property type="match status" value="1"/>
</dbReference>
<dbReference type="SUPFAM" id="SSF51246">
    <property type="entry name" value="Rudiment single hybrid motif"/>
    <property type="match status" value="1"/>
</dbReference>
<evidence type="ECO:0000313" key="17">
    <source>
        <dbReference type="EMBL" id="PIZ62387.1"/>
    </source>
</evidence>
<evidence type="ECO:0000256" key="5">
    <source>
        <dbReference type="ARBA" id="ARBA00022598"/>
    </source>
</evidence>
<dbReference type="InterPro" id="IPR000115">
    <property type="entry name" value="PRibGlycinamide_synth"/>
</dbReference>
<evidence type="ECO:0000313" key="18">
    <source>
        <dbReference type="Proteomes" id="UP000228503"/>
    </source>
</evidence>
<dbReference type="InterPro" id="IPR020561">
    <property type="entry name" value="PRibGlycinamid_synth_ATP-grasp"/>
</dbReference>
<dbReference type="Pfam" id="PF02844">
    <property type="entry name" value="GARS_N"/>
    <property type="match status" value="1"/>
</dbReference>
<dbReference type="Pfam" id="PF02843">
    <property type="entry name" value="GARS_C"/>
    <property type="match status" value="1"/>
</dbReference>
<feature type="domain" description="ATP-grasp" evidence="16">
    <location>
        <begin position="105"/>
        <end position="312"/>
    </location>
</feature>
<proteinExistence type="inferred from homology"/>
<evidence type="ECO:0000256" key="14">
    <source>
        <dbReference type="HAMAP-Rule" id="MF_00138"/>
    </source>
</evidence>
<dbReference type="UniPathway" id="UPA00074">
    <property type="reaction ID" value="UER00125"/>
</dbReference>
<dbReference type="SMART" id="SM01209">
    <property type="entry name" value="GARS_A"/>
    <property type="match status" value="1"/>
</dbReference>
<evidence type="ECO:0000256" key="1">
    <source>
        <dbReference type="ARBA" id="ARBA00001936"/>
    </source>
</evidence>
<comment type="pathway">
    <text evidence="3 14">Purine metabolism; IMP biosynthesis via de novo pathway; N(1)-(5-phospho-D-ribosyl)glycinamide from 5-phospho-alpha-D-ribose 1-diphosphate: step 2/2.</text>
</comment>
<evidence type="ECO:0000256" key="9">
    <source>
        <dbReference type="ARBA" id="ARBA00022840"/>
    </source>
</evidence>
<dbReference type="EMBL" id="PFOB01000057">
    <property type="protein sequence ID" value="PIZ62387.1"/>
    <property type="molecule type" value="Genomic_DNA"/>
</dbReference>
<evidence type="ECO:0000256" key="7">
    <source>
        <dbReference type="ARBA" id="ARBA00022741"/>
    </source>
</evidence>
<name>A0A2M7TX27_9BACT</name>
<sequence length="428" mass="46037">MNILIIGGGGREHAIGWKLNQSPQVNTIYFAPGNGGTSQIGKNIDLTEIGDLVTFAKNNDIGLTVVGPEVPLAQGIVDTFHRHGLRIFGPSKMAARLETSKAWAVEFMQRHQIPCPESYIFSDVEKAKEHIKDSSWSSFVIKADGLAAGKGVVLASSKVKATKAVESMMISKAFGDAGGKILIQEKLVGYEVSIIAVADGKTAVKMVPSQDHKRAYDGDRGPNTGGMGAYAPVGKADAAFLKSVDETILEPLMNGMREEGYPYVGAIYPGIMVTKNGPKVLEFNARFGDPETQPQLMLLESDLLEILEACVEGTLSSELVQFKSGATMCVILASKGYPGPYKTGSVIHGLDTISNLDIQIFHAGTRKVGDDIVTDGGRVLAVTSYGSTLQEARDHVYSAIGTDGVYFDEMEFRKDIAWQGLTNTRNKK</sequence>
<comment type="cofactor">
    <cofactor evidence="1">
        <name>Mn(2+)</name>
        <dbReference type="ChEBI" id="CHEBI:29035"/>
    </cofactor>
</comment>
<evidence type="ECO:0000256" key="10">
    <source>
        <dbReference type="ARBA" id="ARBA00023211"/>
    </source>
</evidence>
<evidence type="ECO:0000256" key="15">
    <source>
        <dbReference type="PROSITE-ProRule" id="PRU00409"/>
    </source>
</evidence>
<dbReference type="PROSITE" id="PS50975">
    <property type="entry name" value="ATP_GRASP"/>
    <property type="match status" value="1"/>
</dbReference>
<dbReference type="InterPro" id="IPR016185">
    <property type="entry name" value="PreATP-grasp_dom_sf"/>
</dbReference>
<dbReference type="InterPro" id="IPR037123">
    <property type="entry name" value="PRibGlycinamide_synth_C_sf"/>
</dbReference>
<dbReference type="GO" id="GO:0004637">
    <property type="term" value="F:phosphoribosylamine-glycine ligase activity"/>
    <property type="evidence" value="ECO:0007669"/>
    <property type="project" value="UniProtKB-UniRule"/>
</dbReference>
<gene>
    <name evidence="14" type="primary">purD</name>
    <name evidence="17" type="ORF">COY16_04600</name>
</gene>
<organism evidence="17 18">
    <name type="scientific">Candidatus Roizmanbacteria bacterium CG_4_10_14_0_2_um_filter_39_13</name>
    <dbReference type="NCBI Taxonomy" id="1974825"/>
    <lineage>
        <taxon>Bacteria</taxon>
        <taxon>Candidatus Roizmaniibacteriota</taxon>
    </lineage>
</organism>
<dbReference type="GO" id="GO:0046872">
    <property type="term" value="F:metal ion binding"/>
    <property type="evidence" value="ECO:0007669"/>
    <property type="project" value="UniProtKB-KW"/>
</dbReference>
<dbReference type="Proteomes" id="UP000228503">
    <property type="component" value="Unassembled WGS sequence"/>
</dbReference>
<evidence type="ECO:0000256" key="11">
    <source>
        <dbReference type="ARBA" id="ARBA00038345"/>
    </source>
</evidence>
<dbReference type="PANTHER" id="PTHR43472:SF1">
    <property type="entry name" value="PHOSPHORIBOSYLAMINE--GLYCINE LIGASE, CHLOROPLASTIC"/>
    <property type="match status" value="1"/>
</dbReference>
<dbReference type="SUPFAM" id="SSF52440">
    <property type="entry name" value="PreATP-grasp domain"/>
    <property type="match status" value="1"/>
</dbReference>
<keyword evidence="5 14" id="KW-0436">Ligase</keyword>
<keyword evidence="8 14" id="KW-0658">Purine biosynthesis</keyword>
<dbReference type="GO" id="GO:0006189">
    <property type="term" value="P:'de novo' IMP biosynthetic process"/>
    <property type="evidence" value="ECO:0007669"/>
    <property type="project" value="UniProtKB-UniRule"/>
</dbReference>
<dbReference type="Gene3D" id="3.90.600.10">
    <property type="entry name" value="Phosphoribosylglycinamide synthetase, C-terminal domain"/>
    <property type="match status" value="1"/>
</dbReference>
<keyword evidence="10" id="KW-0464">Manganese</keyword>